<dbReference type="STRING" id="561061.SAMN05660862_0300"/>
<sequence length="518" mass="56968">MRLKLGIWLLFNMLFFLSYGQKNGEKSFESDNGKTQVAVGSYHVIYSESLYLGPTSHWTVNGEVHIYSKNVWIAPTAKIDGTGTLFIHDPATNPLHEGWASQATAIDGNDGAYIDLNMVLNNKKGIKLTDMSVPEFEKGTMPTGDKAAALKIGKSLDMRVDGANVFLNGYDLELSSSGNLLNYSRSRMVVTDDKLSGHMIKNYSTVGTFVFPVGVLAEDYTPATLVPTAAASKIYVSVNTYNAINLNIVNELIGMDRIWNIFAGTKMNMTYTLMHNMQTNGIAYVDADAKIMQNADGGNWIGDVTTVDAAGIHTRTDIETQASNTLSGTWFTKFSGDKKGPTAVDDEKTMTYGENVAINVLENDVPGSSAIIPTSVIITKQPANGTVVVNPDGSITYTPNDGFIGTDVFEYEITDENGLKDRANVTVVVDPRELLIPNVITPNGDGKNDNFVIVGRENYDRIELIIMNRWGNEVYRNADYKDEWGGGNLNEGTYYPIIRAIKGNKIREFKSYLLIKRN</sequence>
<evidence type="ECO:0000313" key="2">
    <source>
        <dbReference type="Proteomes" id="UP000192980"/>
    </source>
</evidence>
<organism evidence="1 2">
    <name type="scientific">Sphingobacterium psychroaquaticum</name>
    <dbReference type="NCBI Taxonomy" id="561061"/>
    <lineage>
        <taxon>Bacteria</taxon>
        <taxon>Pseudomonadati</taxon>
        <taxon>Bacteroidota</taxon>
        <taxon>Sphingobacteriia</taxon>
        <taxon>Sphingobacteriales</taxon>
        <taxon>Sphingobacteriaceae</taxon>
        <taxon>Sphingobacterium</taxon>
    </lineage>
</organism>
<keyword evidence="2" id="KW-1185">Reference proteome</keyword>
<dbReference type="EMBL" id="FXAU01000001">
    <property type="protein sequence ID" value="SMG07632.1"/>
    <property type="molecule type" value="Genomic_DNA"/>
</dbReference>
<dbReference type="NCBIfam" id="TIGR04131">
    <property type="entry name" value="Bac_Flav_CTERM"/>
    <property type="match status" value="1"/>
</dbReference>
<evidence type="ECO:0000313" key="1">
    <source>
        <dbReference type="EMBL" id="SMG07632.1"/>
    </source>
</evidence>
<name>A0A1X7HZW7_9SPHI</name>
<dbReference type="RefSeq" id="WP_085471201.1">
    <property type="nucleotide sequence ID" value="NZ_FXAU01000001.1"/>
</dbReference>
<dbReference type="AlphaFoldDB" id="A0A1X7HZW7"/>
<gene>
    <name evidence="1" type="ORF">SAMN05660862_0300</name>
</gene>
<accession>A0A1X7HZW7</accession>
<reference evidence="1 2" key="1">
    <citation type="submission" date="2017-04" db="EMBL/GenBank/DDBJ databases">
        <authorList>
            <person name="Afonso C.L."/>
            <person name="Miller P.J."/>
            <person name="Scott M.A."/>
            <person name="Spackman E."/>
            <person name="Goraichik I."/>
            <person name="Dimitrov K.M."/>
            <person name="Suarez D.L."/>
            <person name="Swayne D.E."/>
        </authorList>
    </citation>
    <scope>NUCLEOTIDE SEQUENCE [LARGE SCALE GENOMIC DNA]</scope>
    <source>
        <strain evidence="1 2">DSM 22418</strain>
    </source>
</reference>
<proteinExistence type="predicted"/>
<dbReference type="Gene3D" id="2.60.40.3440">
    <property type="match status" value="1"/>
</dbReference>
<dbReference type="InterPro" id="IPR026341">
    <property type="entry name" value="T9SS_type_B"/>
</dbReference>
<dbReference type="Pfam" id="PF17963">
    <property type="entry name" value="Big_9"/>
    <property type="match status" value="1"/>
</dbReference>
<protein>
    <submittedName>
        <fullName evidence="1">Gliding motility-associated C-terminal domain-containing protein</fullName>
    </submittedName>
</protein>
<dbReference type="OrthoDB" id="1489185at2"/>
<dbReference type="Proteomes" id="UP000192980">
    <property type="component" value="Unassembled WGS sequence"/>
</dbReference>
<dbReference type="Pfam" id="PF13585">
    <property type="entry name" value="CHU_C"/>
    <property type="match status" value="1"/>
</dbReference>